<accession>A0ABR6VJP8</accession>
<evidence type="ECO:0000313" key="3">
    <source>
        <dbReference type="Proteomes" id="UP000606870"/>
    </source>
</evidence>
<keyword evidence="1" id="KW-1133">Transmembrane helix</keyword>
<organism evidence="2 3">
    <name type="scientific">Megasphaera hominis</name>
    <dbReference type="NCBI Taxonomy" id="159836"/>
    <lineage>
        <taxon>Bacteria</taxon>
        <taxon>Bacillati</taxon>
        <taxon>Bacillota</taxon>
        <taxon>Negativicutes</taxon>
        <taxon>Veillonellales</taxon>
        <taxon>Veillonellaceae</taxon>
        <taxon>Megasphaera</taxon>
    </lineage>
</organism>
<comment type="caution">
    <text evidence="2">The sequence shown here is derived from an EMBL/GenBank/DDBJ whole genome shotgun (WGS) entry which is preliminary data.</text>
</comment>
<keyword evidence="1" id="KW-0812">Transmembrane</keyword>
<feature type="transmembrane region" description="Helical" evidence="1">
    <location>
        <begin position="231"/>
        <end position="249"/>
    </location>
</feature>
<protein>
    <submittedName>
        <fullName evidence="2">Uncharacterized protein</fullName>
    </submittedName>
</protein>
<evidence type="ECO:0000313" key="2">
    <source>
        <dbReference type="EMBL" id="MBC3537439.1"/>
    </source>
</evidence>
<keyword evidence="1" id="KW-0472">Membrane</keyword>
<sequence length="372" mass="40984">MNEETKTQAALQSIIERRNNSAIAITADLANENHNSICRIALAWIGQTQAQSVSYLVKPPTEDFSKSRKVTAAMVADSPSFATVWDQNILPLLKGDVLAFYDAEAMLEILKSSYETSGGSFFLPEMYIRDLHFLALTYLPSLGNVSFLSIVHRLRLSADLDNAASRAVACTCALDRLQHLYPASGYGVPLSMVLAGALRLSVPREPEKPDPDEDEAEPLTLGARLANASRISLIPILCITLCLFAYYGYRHAQAQKNHVDFSSYSTTETLQKEKKPLPNFKLGATYTVQQGTYVVLDDKDISLFIAAAKDRDANKIQAMIQNHRVILFSQVTHIEVTGSTRGNGFVPIKIIEGVYTGKTGFIAFSMIDKPNK</sequence>
<evidence type="ECO:0000256" key="1">
    <source>
        <dbReference type="SAM" id="Phobius"/>
    </source>
</evidence>
<proteinExistence type="predicted"/>
<name>A0ABR6VJP8_9FIRM</name>
<dbReference type="EMBL" id="JACOGK010000027">
    <property type="protein sequence ID" value="MBC3537439.1"/>
    <property type="molecule type" value="Genomic_DNA"/>
</dbReference>
<gene>
    <name evidence="2" type="ORF">H8J70_09260</name>
</gene>
<keyword evidence="3" id="KW-1185">Reference proteome</keyword>
<dbReference type="Proteomes" id="UP000606870">
    <property type="component" value="Unassembled WGS sequence"/>
</dbReference>
<dbReference type="RefSeq" id="WP_186503824.1">
    <property type="nucleotide sequence ID" value="NZ_JACOGK010000027.1"/>
</dbReference>
<reference evidence="2 3" key="1">
    <citation type="submission" date="2020-08" db="EMBL/GenBank/DDBJ databases">
        <authorList>
            <person name="Liu C."/>
            <person name="Sun Q."/>
        </authorList>
    </citation>
    <scope>NUCLEOTIDE SEQUENCE [LARGE SCALE GENOMIC DNA]</scope>
    <source>
        <strain evidence="2 3">NSJ-59</strain>
    </source>
</reference>